<dbReference type="InterPro" id="IPR036047">
    <property type="entry name" value="F-box-like_dom_sf"/>
</dbReference>
<dbReference type="Proteomes" id="UP000030687">
    <property type="component" value="Unassembled WGS sequence"/>
</dbReference>
<dbReference type="SUPFAM" id="SSF81383">
    <property type="entry name" value="F-box domain"/>
    <property type="match status" value="1"/>
</dbReference>
<dbReference type="PANTHER" id="PTHR32278">
    <property type="entry name" value="F-BOX DOMAIN-CONTAINING PROTEIN"/>
    <property type="match status" value="1"/>
</dbReference>
<dbReference type="OMA" id="WVACEIT"/>
<dbReference type="Gramene" id="ESR33871">
    <property type="protein sequence ID" value="ESR33871"/>
    <property type="gene ID" value="CICLE_v10006953mg"/>
</dbReference>
<reference evidence="1 2" key="1">
    <citation type="submission" date="2013-10" db="EMBL/GenBank/DDBJ databases">
        <authorList>
            <consortium name="International Citrus Genome Consortium"/>
            <person name="Jenkins J."/>
            <person name="Schmutz J."/>
            <person name="Prochnik S."/>
            <person name="Rokhsar D."/>
            <person name="Gmitter F."/>
            <person name="Ollitrault P."/>
            <person name="Machado M."/>
            <person name="Talon M."/>
            <person name="Wincker P."/>
            <person name="Jaillon O."/>
            <person name="Morgante M."/>
        </authorList>
    </citation>
    <scope>NUCLEOTIDE SEQUENCE</scope>
    <source>
        <strain evidence="2">cv. Clemenules</strain>
    </source>
</reference>
<dbReference type="EMBL" id="KI537036">
    <property type="protein sequence ID" value="ESR33871.1"/>
    <property type="molecule type" value="Genomic_DNA"/>
</dbReference>
<dbReference type="STRING" id="85681.V4SA94"/>
<organism evidence="1 2">
    <name type="scientific">Citrus clementina</name>
    <name type="common">Clementine</name>
    <name type="synonym">Citrus deliciosa x Citrus sinensis</name>
    <dbReference type="NCBI Taxonomy" id="85681"/>
    <lineage>
        <taxon>Eukaryota</taxon>
        <taxon>Viridiplantae</taxon>
        <taxon>Streptophyta</taxon>
        <taxon>Embryophyta</taxon>
        <taxon>Tracheophyta</taxon>
        <taxon>Spermatophyta</taxon>
        <taxon>Magnoliopsida</taxon>
        <taxon>eudicotyledons</taxon>
        <taxon>Gunneridae</taxon>
        <taxon>Pentapetalae</taxon>
        <taxon>rosids</taxon>
        <taxon>malvids</taxon>
        <taxon>Sapindales</taxon>
        <taxon>Rutaceae</taxon>
        <taxon>Aurantioideae</taxon>
        <taxon>Citrus</taxon>
    </lineage>
</organism>
<protein>
    <recommendedName>
        <fullName evidence="3">F-box domain-containing protein</fullName>
    </recommendedName>
</protein>
<dbReference type="InParanoid" id="V4SA94"/>
<name>V4SA94_CITCL</name>
<dbReference type="AlphaFoldDB" id="V4SA94"/>
<sequence length="100" mass="11193">MDITNVLPVERISHMISLTAPRDACRLAVVSPVFKSAADSDLVWEKFLPSDHKLIIPNSVSSSSLVTSLSKKVLIFHLYHHPIFINNGTMEKETGRKCYV</sequence>
<keyword evidence="2" id="KW-1185">Reference proteome</keyword>
<dbReference type="Gene3D" id="1.20.1280.50">
    <property type="match status" value="1"/>
</dbReference>
<evidence type="ECO:0008006" key="3">
    <source>
        <dbReference type="Google" id="ProtNLM"/>
    </source>
</evidence>
<evidence type="ECO:0000313" key="1">
    <source>
        <dbReference type="EMBL" id="ESR33871.1"/>
    </source>
</evidence>
<gene>
    <name evidence="1" type="ORF">CICLE_v10006953mg</name>
</gene>
<proteinExistence type="predicted"/>
<dbReference type="KEGG" id="cic:CICLE_v10006953mg"/>
<dbReference type="CDD" id="cd22162">
    <property type="entry name" value="F-box_AtSKIP3-like"/>
    <property type="match status" value="1"/>
</dbReference>
<evidence type="ECO:0000313" key="2">
    <source>
        <dbReference type="Proteomes" id="UP000030687"/>
    </source>
</evidence>
<feature type="non-terminal residue" evidence="1">
    <location>
        <position position="100"/>
    </location>
</feature>
<accession>V4SA94</accession>
<dbReference type="PANTHER" id="PTHR32278:SF144">
    <property type="entry name" value="F-BOX PROTEIN PP2-B12 ISOFORM X1"/>
    <property type="match status" value="1"/>
</dbReference>